<gene>
    <name evidence="4" type="ORF">ACFSQP_09715</name>
</gene>
<feature type="chain" id="PRO_5045851724" evidence="2">
    <location>
        <begin position="20"/>
        <end position="406"/>
    </location>
</feature>
<dbReference type="InterPro" id="IPR014784">
    <property type="entry name" value="Cu2_ascorb_mOase-like_C"/>
</dbReference>
<name>A0ABW5KU53_9FLAO</name>
<dbReference type="EMBL" id="JBHULS010000003">
    <property type="protein sequence ID" value="MFD2552091.1"/>
    <property type="molecule type" value="Genomic_DNA"/>
</dbReference>
<reference evidence="5" key="1">
    <citation type="journal article" date="2019" name="Int. J. Syst. Evol. Microbiol.">
        <title>The Global Catalogue of Microorganisms (GCM) 10K type strain sequencing project: providing services to taxonomists for standard genome sequencing and annotation.</title>
        <authorList>
            <consortium name="The Broad Institute Genomics Platform"/>
            <consortium name="The Broad Institute Genome Sequencing Center for Infectious Disease"/>
            <person name="Wu L."/>
            <person name="Ma J."/>
        </authorList>
    </citation>
    <scope>NUCLEOTIDE SEQUENCE [LARGE SCALE GENOMIC DNA]</scope>
    <source>
        <strain evidence="5">KCTC 42587</strain>
    </source>
</reference>
<accession>A0ABW5KU53</accession>
<dbReference type="SMART" id="SM01290">
    <property type="entry name" value="N-glycanase_N"/>
    <property type="match status" value="1"/>
</dbReference>
<dbReference type="RefSeq" id="WP_376893885.1">
    <property type="nucleotide sequence ID" value="NZ_JBHULS010000003.1"/>
</dbReference>
<keyword evidence="1" id="KW-1015">Disulfide bond</keyword>
<dbReference type="InterPro" id="IPR015197">
    <property type="entry name" value="PngaseF_C"/>
</dbReference>
<dbReference type="Proteomes" id="UP001597472">
    <property type="component" value="Unassembled WGS sequence"/>
</dbReference>
<protein>
    <submittedName>
        <fullName evidence="4">PNGase F N-terminal domain-containing protein</fullName>
    </submittedName>
</protein>
<dbReference type="Pfam" id="PF09113">
    <property type="entry name" value="N-glycanase_C"/>
    <property type="match status" value="1"/>
</dbReference>
<evidence type="ECO:0000259" key="3">
    <source>
        <dbReference type="SMART" id="SM01290"/>
    </source>
</evidence>
<evidence type="ECO:0000313" key="4">
    <source>
        <dbReference type="EMBL" id="MFD2552091.1"/>
    </source>
</evidence>
<feature type="signal peptide" evidence="2">
    <location>
        <begin position="1"/>
        <end position="19"/>
    </location>
</feature>
<dbReference type="InterPro" id="IPR015196">
    <property type="entry name" value="PngaseF_N"/>
</dbReference>
<dbReference type="Pfam" id="PF09112">
    <property type="entry name" value="N-glycanase_N"/>
    <property type="match status" value="1"/>
</dbReference>
<dbReference type="InterPro" id="IPR008977">
    <property type="entry name" value="PHM/PNGase_F_dom_sf"/>
</dbReference>
<keyword evidence="2" id="KW-0732">Signal</keyword>
<dbReference type="Gene3D" id="2.60.120.1570">
    <property type="entry name" value="Peptide-N-glycosidase F, N-terminal domain"/>
    <property type="match status" value="1"/>
</dbReference>
<proteinExistence type="predicted"/>
<organism evidence="4 5">
    <name type="scientific">Bizionia sediminis</name>
    <dbReference type="NCBI Taxonomy" id="1737064"/>
    <lineage>
        <taxon>Bacteria</taxon>
        <taxon>Pseudomonadati</taxon>
        <taxon>Bacteroidota</taxon>
        <taxon>Flavobacteriia</taxon>
        <taxon>Flavobacteriales</taxon>
        <taxon>Flavobacteriaceae</taxon>
        <taxon>Bizionia</taxon>
    </lineage>
</organism>
<dbReference type="Gene3D" id="2.60.120.230">
    <property type="match status" value="1"/>
</dbReference>
<comment type="caution">
    <text evidence="4">The sequence shown here is derived from an EMBL/GenBank/DDBJ whole genome shotgun (WGS) entry which is preliminary data.</text>
</comment>
<evidence type="ECO:0000256" key="2">
    <source>
        <dbReference type="SAM" id="SignalP"/>
    </source>
</evidence>
<dbReference type="InterPro" id="IPR043022">
    <property type="entry name" value="PngaseF_N_sf"/>
</dbReference>
<evidence type="ECO:0000313" key="5">
    <source>
        <dbReference type="Proteomes" id="UP001597472"/>
    </source>
</evidence>
<sequence length="406" mass="46214">MKTQIMLTFFLLLSVVACKPTLTAIGDTQIDVFTDTHLYFDPNLKTTHFSPDNLSETDSILRLDAGRVLLKKIHIPQYFKQPEVSVQMSLTSNGDPWDKSGSLFIIPASADLNMLDLEMGAVKKEHFPFQAAGTISKQIGGKHFMPNIELLRFMTPFGVGFFNNDPRVANLKPVYIPKWETQVQWTQNITQLLPLLENELYVGVFIDTWTKEGYKLSVQLNFKESTVANHAIKEQQVIPLVNTVKYASKQVYFDAFHKDDLQVSIPVSAPYTNAKLYYLTTGHGGHAEGDEFTQKENVIYLNNTVIKQFVPWRDDCASFRRFNPTSGVWTEKTIWKGQEIEERIASSDYSRSNWCPGSQVAPEVIELGTMQPGDYTFKFSIPEAQAITEDKINYWMVSAYLVFDKN</sequence>
<dbReference type="SUPFAM" id="SSF49742">
    <property type="entry name" value="PHM/PNGase F"/>
    <property type="match status" value="1"/>
</dbReference>
<feature type="domain" description="Peptide-N-glycosidase F N-terminal" evidence="3">
    <location>
        <begin position="29"/>
        <end position="222"/>
    </location>
</feature>
<dbReference type="PROSITE" id="PS51257">
    <property type="entry name" value="PROKAR_LIPOPROTEIN"/>
    <property type="match status" value="1"/>
</dbReference>
<keyword evidence="5" id="KW-1185">Reference proteome</keyword>
<evidence type="ECO:0000256" key="1">
    <source>
        <dbReference type="ARBA" id="ARBA00023157"/>
    </source>
</evidence>